<evidence type="ECO:0000256" key="3">
    <source>
        <dbReference type="ARBA" id="ARBA00021257"/>
    </source>
</evidence>
<protein>
    <recommendedName>
        <fullName evidence="3">Translocation protein SEC62</fullName>
    </recommendedName>
</protein>
<dbReference type="InterPro" id="IPR004728">
    <property type="entry name" value="Sec62"/>
</dbReference>
<feature type="region of interest" description="Disordered" evidence="11">
    <location>
        <begin position="1"/>
        <end position="26"/>
    </location>
</feature>
<keyword evidence="7" id="KW-0653">Protein transport</keyword>
<dbReference type="NCBIfam" id="TIGR00869">
    <property type="entry name" value="sec62"/>
    <property type="match status" value="1"/>
</dbReference>
<evidence type="ECO:0000256" key="9">
    <source>
        <dbReference type="ARBA" id="ARBA00023010"/>
    </source>
</evidence>
<sequence length="406" mass="45380">MAAAQPSPQQIAAMQQQMAAEAAKRGMTPEKFANMQRQHLSQEAAKRGLTPEQYINQLKAQAMQQHQMQQQQMQQQMGEQGPEHHEGGDHNHDHNHGHDNHQCCDHDHGHSHERRVPVNAGVEPDPKALAVANFLRSQNLKTRTCILDGQRRDLFKVKRAIRALESPAYAKASSKAKSLLPPVTDRASAENTFKLLPMSLLALRVSKVDQLNNGKQKRVKGLWTVRIEQHQDTDPMMHYAWLYEGPQWKQKAMAAGVLVAIMAVVMFPLWPIMLRQGVWYLSVGMMGLLGLFFAMSIFRLILFCVTFFAVPPGLWLYPNLFEDVGFFDSFRPVWGWQETKKKKKKAKMTADGTTASSEKSSNSKASATPKNNANSMATSTGAQPQSTPGGVTKRDLTASVEDADDE</sequence>
<dbReference type="Pfam" id="PF03839">
    <property type="entry name" value="Sec62"/>
    <property type="match status" value="1"/>
</dbReference>
<gene>
    <name evidence="13" type="primary">SEC62</name>
    <name evidence="13" type="ORF">PRK78_002652</name>
</gene>
<comment type="subcellular location">
    <subcellularLocation>
        <location evidence="1">Endoplasmic reticulum membrane</location>
        <topology evidence="1">Multi-pass membrane protein</topology>
    </subcellularLocation>
</comment>
<evidence type="ECO:0000256" key="1">
    <source>
        <dbReference type="ARBA" id="ARBA00004477"/>
    </source>
</evidence>
<comment type="similarity">
    <text evidence="2">Belongs to the SEC62 family.</text>
</comment>
<feature type="compositionally biased region" description="Basic and acidic residues" evidence="11">
    <location>
        <begin position="81"/>
        <end position="116"/>
    </location>
</feature>
<evidence type="ECO:0000256" key="10">
    <source>
        <dbReference type="ARBA" id="ARBA00023136"/>
    </source>
</evidence>
<keyword evidence="10 12" id="KW-0472">Membrane</keyword>
<evidence type="ECO:0000313" key="14">
    <source>
        <dbReference type="Proteomes" id="UP001219355"/>
    </source>
</evidence>
<accession>A0AAF0IGQ2</accession>
<proteinExistence type="inferred from homology"/>
<keyword evidence="14" id="KW-1185">Reference proteome</keyword>
<keyword evidence="6" id="KW-0256">Endoplasmic reticulum</keyword>
<name>A0AAF0IGQ2_9EURO</name>
<keyword evidence="9" id="KW-0811">Translocation</keyword>
<feature type="transmembrane region" description="Helical" evidence="12">
    <location>
        <begin position="252"/>
        <end position="273"/>
    </location>
</feature>
<feature type="transmembrane region" description="Helical" evidence="12">
    <location>
        <begin position="279"/>
        <end position="310"/>
    </location>
</feature>
<evidence type="ECO:0000256" key="11">
    <source>
        <dbReference type="SAM" id="MobiDB-lite"/>
    </source>
</evidence>
<dbReference type="GO" id="GO:0005789">
    <property type="term" value="C:endoplasmic reticulum membrane"/>
    <property type="evidence" value="ECO:0007669"/>
    <property type="project" value="UniProtKB-SubCell"/>
</dbReference>
<dbReference type="Proteomes" id="UP001219355">
    <property type="component" value="Chromosome 2"/>
</dbReference>
<feature type="compositionally biased region" description="Polar residues" evidence="11">
    <location>
        <begin position="369"/>
        <end position="389"/>
    </location>
</feature>
<evidence type="ECO:0000256" key="4">
    <source>
        <dbReference type="ARBA" id="ARBA00022448"/>
    </source>
</evidence>
<evidence type="ECO:0000256" key="2">
    <source>
        <dbReference type="ARBA" id="ARBA00010604"/>
    </source>
</evidence>
<feature type="compositionally biased region" description="Low complexity" evidence="11">
    <location>
        <begin position="63"/>
        <end position="80"/>
    </location>
</feature>
<keyword evidence="8 12" id="KW-1133">Transmembrane helix</keyword>
<evidence type="ECO:0000256" key="12">
    <source>
        <dbReference type="SAM" id="Phobius"/>
    </source>
</evidence>
<evidence type="ECO:0000313" key="13">
    <source>
        <dbReference type="EMBL" id="WEW57190.1"/>
    </source>
</evidence>
<evidence type="ECO:0000256" key="5">
    <source>
        <dbReference type="ARBA" id="ARBA00022692"/>
    </source>
</evidence>
<feature type="compositionally biased region" description="Low complexity" evidence="11">
    <location>
        <begin position="353"/>
        <end position="368"/>
    </location>
</feature>
<evidence type="ECO:0000256" key="7">
    <source>
        <dbReference type="ARBA" id="ARBA00022927"/>
    </source>
</evidence>
<dbReference type="GO" id="GO:0031204">
    <property type="term" value="P:post-translational protein targeting to membrane, translocation"/>
    <property type="evidence" value="ECO:0007669"/>
    <property type="project" value="TreeGrafter"/>
</dbReference>
<dbReference type="EMBL" id="CP120628">
    <property type="protein sequence ID" value="WEW57190.1"/>
    <property type="molecule type" value="Genomic_DNA"/>
</dbReference>
<dbReference type="AlphaFoldDB" id="A0AAF0IGQ2"/>
<keyword evidence="5 12" id="KW-0812">Transmembrane</keyword>
<organism evidence="13 14">
    <name type="scientific">Emydomyces testavorans</name>
    <dbReference type="NCBI Taxonomy" id="2070801"/>
    <lineage>
        <taxon>Eukaryota</taxon>
        <taxon>Fungi</taxon>
        <taxon>Dikarya</taxon>
        <taxon>Ascomycota</taxon>
        <taxon>Pezizomycotina</taxon>
        <taxon>Eurotiomycetes</taxon>
        <taxon>Eurotiomycetidae</taxon>
        <taxon>Onygenales</taxon>
        <taxon>Nannizziopsiaceae</taxon>
        <taxon>Emydomyces</taxon>
    </lineage>
</organism>
<evidence type="ECO:0000256" key="6">
    <source>
        <dbReference type="ARBA" id="ARBA00022824"/>
    </source>
</evidence>
<feature type="region of interest" description="Disordered" evidence="11">
    <location>
        <begin position="60"/>
        <end position="120"/>
    </location>
</feature>
<dbReference type="InterPro" id="IPR011553">
    <property type="entry name" value="Sec62_asco"/>
</dbReference>
<reference evidence="13" key="1">
    <citation type="submission" date="2023-03" db="EMBL/GenBank/DDBJ databases">
        <title>Emydomyces testavorans Genome Sequence.</title>
        <authorList>
            <person name="Hoyer L."/>
        </authorList>
    </citation>
    <scope>NUCLEOTIDE SEQUENCE</scope>
    <source>
        <strain evidence="13">16-2883</strain>
    </source>
</reference>
<keyword evidence="4" id="KW-0813">Transport</keyword>
<evidence type="ECO:0000256" key="8">
    <source>
        <dbReference type="ARBA" id="ARBA00022989"/>
    </source>
</evidence>
<feature type="compositionally biased region" description="Low complexity" evidence="11">
    <location>
        <begin position="1"/>
        <end position="21"/>
    </location>
</feature>
<dbReference type="PANTHER" id="PTHR12443:SF9">
    <property type="entry name" value="TRANSLOCATION PROTEIN SEC62"/>
    <property type="match status" value="1"/>
</dbReference>
<dbReference type="PANTHER" id="PTHR12443">
    <property type="entry name" value="TRANSLOCATION PROTEIN SEC62"/>
    <property type="match status" value="1"/>
</dbReference>
<feature type="region of interest" description="Disordered" evidence="11">
    <location>
        <begin position="345"/>
        <end position="406"/>
    </location>
</feature>